<organism evidence="1">
    <name type="scientific">uncultured Caudovirales phage</name>
    <dbReference type="NCBI Taxonomy" id="2100421"/>
    <lineage>
        <taxon>Viruses</taxon>
        <taxon>Duplodnaviria</taxon>
        <taxon>Heunggongvirae</taxon>
        <taxon>Uroviricota</taxon>
        <taxon>Caudoviricetes</taxon>
        <taxon>Peduoviridae</taxon>
        <taxon>Maltschvirus</taxon>
        <taxon>Maltschvirus maltsch</taxon>
    </lineage>
</organism>
<protein>
    <submittedName>
        <fullName evidence="1">Uncharacterized protein</fullName>
    </submittedName>
</protein>
<gene>
    <name evidence="1" type="ORF">UFOVP239_17</name>
</gene>
<reference evidence="1" key="1">
    <citation type="submission" date="2020-05" db="EMBL/GenBank/DDBJ databases">
        <authorList>
            <person name="Chiriac C."/>
            <person name="Salcher M."/>
            <person name="Ghai R."/>
            <person name="Kavagutti S V."/>
        </authorList>
    </citation>
    <scope>NUCLEOTIDE SEQUENCE</scope>
</reference>
<proteinExistence type="predicted"/>
<sequence>MFVAQIETQVAGIPALIGVTYFKSVAGDRSCKDSDYDYYGYTESEWIILDRKGYKAAWLERKLNKADRSRIADEVVEYFA</sequence>
<accession>A0A6J7WPN9</accession>
<dbReference type="Gene3D" id="3.30.300.260">
    <property type="match status" value="1"/>
</dbReference>
<name>A0A6J7WPN9_9CAUD</name>
<dbReference type="InterPro" id="IPR048374">
    <property type="entry name" value="YuA_Gp49-like"/>
</dbReference>
<dbReference type="Pfam" id="PF20788">
    <property type="entry name" value="YuA_Gp49"/>
    <property type="match status" value="1"/>
</dbReference>
<evidence type="ECO:0000313" key="1">
    <source>
        <dbReference type="EMBL" id="CAB5219959.1"/>
    </source>
</evidence>
<dbReference type="EMBL" id="LR798278">
    <property type="protein sequence ID" value="CAB5219959.1"/>
    <property type="molecule type" value="Genomic_DNA"/>
</dbReference>